<dbReference type="STRING" id="1873176.BFN67_14675"/>
<dbReference type="Pfam" id="PF11154">
    <property type="entry name" value="DUF2934"/>
    <property type="match status" value="1"/>
</dbReference>
<accession>A0A1V8RTA2</accession>
<dbReference type="EMBL" id="MDET01000008">
    <property type="protein sequence ID" value="OQM76368.1"/>
    <property type="molecule type" value="Genomic_DNA"/>
</dbReference>
<proteinExistence type="predicted"/>
<dbReference type="AlphaFoldDB" id="A0A1V8RTA2"/>
<keyword evidence="3" id="KW-1185">Reference proteome</keyword>
<evidence type="ECO:0000256" key="1">
    <source>
        <dbReference type="SAM" id="MobiDB-lite"/>
    </source>
</evidence>
<sequence>MRAGKLAPALPGKNSGTIRASFRSTLIYQNDRRRDIGMTRERNERFARLCRRACEIYEAEGRPHGRQDVHWLLAIQQIDAEDKAAEEAPGSPIADAILSRAVQAMEHIATESTEQSEKADRRLLTGYKVRSSRR</sequence>
<name>A0A1V8RTA2_9HYPH</name>
<organism evidence="2 3">
    <name type="scientific">Manganibacter manganicus</name>
    <dbReference type="NCBI Taxonomy" id="1873176"/>
    <lineage>
        <taxon>Bacteria</taxon>
        <taxon>Pseudomonadati</taxon>
        <taxon>Pseudomonadota</taxon>
        <taxon>Alphaproteobacteria</taxon>
        <taxon>Hyphomicrobiales</taxon>
        <taxon>Phyllobacteriaceae</taxon>
        <taxon>Manganibacter</taxon>
    </lineage>
</organism>
<evidence type="ECO:0008006" key="4">
    <source>
        <dbReference type="Google" id="ProtNLM"/>
    </source>
</evidence>
<comment type="caution">
    <text evidence="2">The sequence shown here is derived from an EMBL/GenBank/DDBJ whole genome shotgun (WGS) entry which is preliminary data.</text>
</comment>
<protein>
    <recommendedName>
        <fullName evidence="4">DUF2934 domain-containing protein</fullName>
    </recommendedName>
</protein>
<feature type="region of interest" description="Disordered" evidence="1">
    <location>
        <begin position="109"/>
        <end position="134"/>
    </location>
</feature>
<evidence type="ECO:0000313" key="2">
    <source>
        <dbReference type="EMBL" id="OQM76368.1"/>
    </source>
</evidence>
<dbReference type="Proteomes" id="UP000191905">
    <property type="component" value="Unassembled WGS sequence"/>
</dbReference>
<dbReference type="InterPro" id="IPR021327">
    <property type="entry name" value="DUF2934"/>
</dbReference>
<gene>
    <name evidence="2" type="ORF">BFN67_14675</name>
</gene>
<evidence type="ECO:0000313" key="3">
    <source>
        <dbReference type="Proteomes" id="UP000191905"/>
    </source>
</evidence>
<reference evidence="2 3" key="1">
    <citation type="journal article" date="2016" name="Int. J. Syst. Evol. Microbiol.">
        <title>Pseudaminobacter manganicus sp. nov., isolated from sludge of a manganese mine.</title>
        <authorList>
            <person name="Li J."/>
            <person name="Huang J."/>
            <person name="Liao S."/>
            <person name="Wang G."/>
        </authorList>
    </citation>
    <scope>NUCLEOTIDE SEQUENCE [LARGE SCALE GENOMIC DNA]</scope>
    <source>
        <strain evidence="2 3">JH-7</strain>
    </source>
</reference>